<gene>
    <name evidence="1" type="ORF">GUJ93_ZPchr0006g46027</name>
</gene>
<organism evidence="1 2">
    <name type="scientific">Zizania palustris</name>
    <name type="common">Northern wild rice</name>
    <dbReference type="NCBI Taxonomy" id="103762"/>
    <lineage>
        <taxon>Eukaryota</taxon>
        <taxon>Viridiplantae</taxon>
        <taxon>Streptophyta</taxon>
        <taxon>Embryophyta</taxon>
        <taxon>Tracheophyta</taxon>
        <taxon>Spermatophyta</taxon>
        <taxon>Magnoliopsida</taxon>
        <taxon>Liliopsida</taxon>
        <taxon>Poales</taxon>
        <taxon>Poaceae</taxon>
        <taxon>BOP clade</taxon>
        <taxon>Oryzoideae</taxon>
        <taxon>Oryzeae</taxon>
        <taxon>Zizaniinae</taxon>
        <taxon>Zizania</taxon>
    </lineage>
</organism>
<keyword evidence="2" id="KW-1185">Reference proteome</keyword>
<evidence type="ECO:0000313" key="2">
    <source>
        <dbReference type="Proteomes" id="UP000729402"/>
    </source>
</evidence>
<reference evidence="1" key="1">
    <citation type="journal article" date="2021" name="bioRxiv">
        <title>Whole Genome Assembly and Annotation of Northern Wild Rice, Zizania palustris L., Supports a Whole Genome Duplication in the Zizania Genus.</title>
        <authorList>
            <person name="Haas M."/>
            <person name="Kono T."/>
            <person name="Macchietto M."/>
            <person name="Millas R."/>
            <person name="McGilp L."/>
            <person name="Shao M."/>
            <person name="Duquette J."/>
            <person name="Hirsch C.N."/>
            <person name="Kimball J."/>
        </authorList>
    </citation>
    <scope>NUCLEOTIDE SEQUENCE</scope>
    <source>
        <tissue evidence="1">Fresh leaf tissue</tissue>
    </source>
</reference>
<dbReference type="EMBL" id="JAAALK010000283">
    <property type="protein sequence ID" value="KAG8072478.1"/>
    <property type="molecule type" value="Genomic_DNA"/>
</dbReference>
<proteinExistence type="predicted"/>
<name>A0A8J5SHR4_ZIZPA</name>
<comment type="caution">
    <text evidence="1">The sequence shown here is derived from an EMBL/GenBank/DDBJ whole genome shotgun (WGS) entry which is preliminary data.</text>
</comment>
<evidence type="ECO:0000313" key="1">
    <source>
        <dbReference type="EMBL" id="KAG8072478.1"/>
    </source>
</evidence>
<reference evidence="1" key="2">
    <citation type="submission" date="2021-02" db="EMBL/GenBank/DDBJ databases">
        <authorList>
            <person name="Kimball J.A."/>
            <person name="Haas M.W."/>
            <person name="Macchietto M."/>
            <person name="Kono T."/>
            <person name="Duquette J."/>
            <person name="Shao M."/>
        </authorList>
    </citation>
    <scope>NUCLEOTIDE SEQUENCE</scope>
    <source>
        <tissue evidence="1">Fresh leaf tissue</tissue>
    </source>
</reference>
<dbReference type="Proteomes" id="UP000729402">
    <property type="component" value="Unassembled WGS sequence"/>
</dbReference>
<protein>
    <submittedName>
        <fullName evidence="1">Uncharacterized protein</fullName>
    </submittedName>
</protein>
<dbReference type="AlphaFoldDB" id="A0A8J5SHR4"/>
<sequence>MEAGERASRADWPIGSGDALVAWRPGTAGARIRCSGPGIVALLCVCDVLALVGNSVSASDRRLPSGFHGTPDLALPAFLKVFKVPF</sequence>
<accession>A0A8J5SHR4</accession>